<name>A0ABW4GPR6_9ACTN</name>
<keyword evidence="3" id="KW-1185">Reference proteome</keyword>
<sequence length="90" mass="9709">MVGCGGWIEDMKRRGILRGATGRRPNSDSATLRVRRDEVLLTDGPFAETKDQIGGFSVIDCADLDEAIELAAAHPWARVGQQVISPRSSG</sequence>
<gene>
    <name evidence="2" type="ORF">ACFSJ0_47815</name>
</gene>
<proteinExistence type="predicted"/>
<organism evidence="2 3">
    <name type="scientific">Nonomuraea guangzhouensis</name>
    <dbReference type="NCBI Taxonomy" id="1291555"/>
    <lineage>
        <taxon>Bacteria</taxon>
        <taxon>Bacillati</taxon>
        <taxon>Actinomycetota</taxon>
        <taxon>Actinomycetes</taxon>
        <taxon>Streptosporangiales</taxon>
        <taxon>Streptosporangiaceae</taxon>
        <taxon>Nonomuraea</taxon>
    </lineage>
</organism>
<evidence type="ECO:0000313" key="2">
    <source>
        <dbReference type="EMBL" id="MFD1544823.1"/>
    </source>
</evidence>
<dbReference type="PANTHER" id="PTHR35174">
    <property type="entry name" value="BLL7171 PROTEIN-RELATED"/>
    <property type="match status" value="1"/>
</dbReference>
<reference evidence="3" key="1">
    <citation type="journal article" date="2019" name="Int. J. Syst. Evol. Microbiol.">
        <title>The Global Catalogue of Microorganisms (GCM) 10K type strain sequencing project: providing services to taxonomists for standard genome sequencing and annotation.</title>
        <authorList>
            <consortium name="The Broad Institute Genomics Platform"/>
            <consortium name="The Broad Institute Genome Sequencing Center for Infectious Disease"/>
            <person name="Wu L."/>
            <person name="Ma J."/>
        </authorList>
    </citation>
    <scope>NUCLEOTIDE SEQUENCE [LARGE SCALE GENOMIC DNA]</scope>
    <source>
        <strain evidence="3">CGMCC 1.15399</strain>
    </source>
</reference>
<protein>
    <submittedName>
        <fullName evidence="2">YciI family protein</fullName>
    </submittedName>
</protein>
<comment type="caution">
    <text evidence="2">The sequence shown here is derived from an EMBL/GenBank/DDBJ whole genome shotgun (WGS) entry which is preliminary data.</text>
</comment>
<dbReference type="Pfam" id="PF03795">
    <property type="entry name" value="YCII"/>
    <property type="match status" value="1"/>
</dbReference>
<dbReference type="InterPro" id="IPR005545">
    <property type="entry name" value="YCII"/>
</dbReference>
<feature type="domain" description="YCII-related" evidence="1">
    <location>
        <begin position="37"/>
        <end position="80"/>
    </location>
</feature>
<evidence type="ECO:0000259" key="1">
    <source>
        <dbReference type="Pfam" id="PF03795"/>
    </source>
</evidence>
<accession>A0ABW4GPR6</accession>
<evidence type="ECO:0000313" key="3">
    <source>
        <dbReference type="Proteomes" id="UP001597097"/>
    </source>
</evidence>
<dbReference type="RefSeq" id="WP_219528816.1">
    <property type="nucleotide sequence ID" value="NZ_JAHKRM010000005.1"/>
</dbReference>
<dbReference type="Proteomes" id="UP001597097">
    <property type="component" value="Unassembled WGS sequence"/>
</dbReference>
<dbReference type="PANTHER" id="PTHR35174:SF3">
    <property type="entry name" value="BLL7171 PROTEIN"/>
    <property type="match status" value="1"/>
</dbReference>
<dbReference type="EMBL" id="JBHUCM010000045">
    <property type="protein sequence ID" value="MFD1544823.1"/>
    <property type="molecule type" value="Genomic_DNA"/>
</dbReference>